<feature type="region of interest" description="Disordered" evidence="1">
    <location>
        <begin position="611"/>
        <end position="632"/>
    </location>
</feature>
<comment type="caution">
    <text evidence="3">The sequence shown here is derived from an EMBL/GenBank/DDBJ whole genome shotgun (WGS) entry which is preliminary data.</text>
</comment>
<feature type="transmembrane region" description="Helical" evidence="2">
    <location>
        <begin position="320"/>
        <end position="340"/>
    </location>
</feature>
<feature type="transmembrane region" description="Helical" evidence="2">
    <location>
        <begin position="236"/>
        <end position="258"/>
    </location>
</feature>
<dbReference type="AlphaFoldDB" id="S6FI05"/>
<evidence type="ECO:0000313" key="3">
    <source>
        <dbReference type="EMBL" id="CDG04971.1"/>
    </source>
</evidence>
<feature type="compositionally biased region" description="Basic residues" evidence="1">
    <location>
        <begin position="619"/>
        <end position="632"/>
    </location>
</feature>
<name>S6FI05_LACLL</name>
<feature type="transmembrane region" description="Helical" evidence="2">
    <location>
        <begin position="134"/>
        <end position="153"/>
    </location>
</feature>
<accession>S6FI05</accession>
<protein>
    <recommendedName>
        <fullName evidence="5">YfhO family protein</fullName>
    </recommendedName>
</protein>
<keyword evidence="2" id="KW-1133">Transmembrane helix</keyword>
<feature type="transmembrane region" description="Helical" evidence="2">
    <location>
        <begin position="74"/>
        <end position="94"/>
    </location>
</feature>
<feature type="transmembrane region" description="Helical" evidence="2">
    <location>
        <begin position="578"/>
        <end position="600"/>
    </location>
</feature>
<feature type="transmembrane region" description="Helical" evidence="2">
    <location>
        <begin position="356"/>
        <end position="374"/>
    </location>
</feature>
<reference evidence="3 4" key="1">
    <citation type="journal article" date="2013" name="Appl. Environ. Microbiol.">
        <title>The Carbohydrate Metabolism Signature of Lactococcus lactis Strain A12 Reveals Its Sourdough Ecosystem Origin.</title>
        <authorList>
            <person name="Passerini D."/>
            <person name="Coddeville M."/>
            <person name="Le Bourgeois P."/>
            <person name="Loubiere P."/>
            <person name="Ritzenthaler P."/>
            <person name="Fontagne-Faucher C."/>
            <person name="Daveran-Mingot M.L."/>
            <person name="Cocaign-Bousquet M."/>
        </authorList>
    </citation>
    <scope>NUCLEOTIDE SEQUENCE [LARGE SCALE GENOMIC DNA]</scope>
    <source>
        <strain evidence="3 4">A12</strain>
    </source>
</reference>
<dbReference type="RefSeq" id="WP_021722793.1">
    <property type="nucleotide sequence ID" value="NZ_CBLU010000014.1"/>
</dbReference>
<feature type="transmembrane region" description="Helical" evidence="2">
    <location>
        <begin position="381"/>
        <end position="398"/>
    </location>
</feature>
<feature type="transmembrane region" description="Helical" evidence="2">
    <location>
        <begin position="288"/>
        <end position="308"/>
    </location>
</feature>
<dbReference type="Proteomes" id="UP000015361">
    <property type="component" value="Unassembled WGS sequence"/>
</dbReference>
<feature type="transmembrane region" description="Helical" evidence="2">
    <location>
        <begin position="101"/>
        <end position="122"/>
    </location>
</feature>
<evidence type="ECO:0000313" key="4">
    <source>
        <dbReference type="Proteomes" id="UP000015361"/>
    </source>
</evidence>
<evidence type="ECO:0000256" key="1">
    <source>
        <dbReference type="SAM" id="MobiDB-lite"/>
    </source>
</evidence>
<feature type="transmembrane region" description="Helical" evidence="2">
    <location>
        <begin position="197"/>
        <end position="224"/>
    </location>
</feature>
<keyword evidence="2" id="KW-0472">Membrane</keyword>
<gene>
    <name evidence="3" type="primary">EfaeDRAFT_2340</name>
    <name evidence="3" type="ORF">O9U_03635</name>
</gene>
<proteinExistence type="predicted"/>
<sequence>MNEKIIRYIDKWWFRHFIFIGIPLILFLPFLINGELITWNDSIFHFTRIYEVIKEQQHNQFFPDIVQYSGLQNWGYGLNFFYPTYALTPLILLWRLSGNPVLAFILFDIFIVYFSSVINYSVLKKASNNTLNSFLFSLIYVLTACTGTGLWLSIPVVRLALITQFTSNIVFLFAPVILISFYQIIFKSQKSFWRTAVVFSALSVMLSIPATLGLVFLIVGMVIVGTFRKRMNVRNILFLLKIAVAIIFLSAIFIIPFLEQRLGSSWASLPNKPALWGMSFFDRVIKKIFDFSDILSIFVIVIFILLILRKKLNHNFKCIAFSYLASLLFLYSSVFPWYLVQNVLSGALQMTYRWDFIPHIIGSYFVAKGIVALASEKNKMVLLFPLVALIFAVLGMYGNTISTYFPVIPPGQVGATKPQNTILNESFEPTNESLRYSVPYRVNNKNISMILNRNFATRKDWGINPDDPSWSSLAFDDYRIEGQYKDYRNVYANSLVKFEGKFHKNMTSAQGEDFFINNLPANVNKVQAPITYLKGFKAFNRNGKELTSYKNKDGFIEIESKGVDRIKITYKKTFLHKISIFISTISWIFIIFGMLFNKFLKIKKRNNREKISNRSSSLQRRRSSRTIRQRGK</sequence>
<organism evidence="3 4">
    <name type="scientific">Lactococcus lactis subsp. lactis A12</name>
    <dbReference type="NCBI Taxonomy" id="1137134"/>
    <lineage>
        <taxon>Bacteria</taxon>
        <taxon>Bacillati</taxon>
        <taxon>Bacillota</taxon>
        <taxon>Bacilli</taxon>
        <taxon>Lactobacillales</taxon>
        <taxon>Streptococcaceae</taxon>
        <taxon>Lactococcus</taxon>
    </lineage>
</organism>
<feature type="transmembrane region" description="Helical" evidence="2">
    <location>
        <begin position="165"/>
        <end position="185"/>
    </location>
</feature>
<dbReference type="EMBL" id="CBLU010000014">
    <property type="protein sequence ID" value="CDG04971.1"/>
    <property type="molecule type" value="Genomic_DNA"/>
</dbReference>
<evidence type="ECO:0000256" key="2">
    <source>
        <dbReference type="SAM" id="Phobius"/>
    </source>
</evidence>
<evidence type="ECO:0008006" key="5">
    <source>
        <dbReference type="Google" id="ProtNLM"/>
    </source>
</evidence>
<keyword evidence="2" id="KW-0812">Transmembrane</keyword>
<feature type="transmembrane region" description="Helical" evidence="2">
    <location>
        <begin position="12"/>
        <end position="32"/>
    </location>
</feature>